<reference evidence="1" key="1">
    <citation type="submission" date="2014-09" db="EMBL/GenBank/DDBJ databases">
        <authorList>
            <person name="Magalhaes I.L.F."/>
            <person name="Oliveira U."/>
            <person name="Santos F.R."/>
            <person name="Vidigal T.H.D.A."/>
            <person name="Brescovit A.D."/>
            <person name="Santos A.J."/>
        </authorList>
    </citation>
    <scope>NUCLEOTIDE SEQUENCE</scope>
    <source>
        <tissue evidence="1">Shoot tissue taken approximately 20 cm above the soil surface</tissue>
    </source>
</reference>
<organism evidence="1">
    <name type="scientific">Arundo donax</name>
    <name type="common">Giant reed</name>
    <name type="synonym">Donax arundinaceus</name>
    <dbReference type="NCBI Taxonomy" id="35708"/>
    <lineage>
        <taxon>Eukaryota</taxon>
        <taxon>Viridiplantae</taxon>
        <taxon>Streptophyta</taxon>
        <taxon>Embryophyta</taxon>
        <taxon>Tracheophyta</taxon>
        <taxon>Spermatophyta</taxon>
        <taxon>Magnoliopsida</taxon>
        <taxon>Liliopsida</taxon>
        <taxon>Poales</taxon>
        <taxon>Poaceae</taxon>
        <taxon>PACMAD clade</taxon>
        <taxon>Arundinoideae</taxon>
        <taxon>Arundineae</taxon>
        <taxon>Arundo</taxon>
    </lineage>
</organism>
<evidence type="ECO:0000313" key="1">
    <source>
        <dbReference type="EMBL" id="JAE07956.1"/>
    </source>
</evidence>
<name>A0A0A9FCT1_ARUDO</name>
<reference evidence="1" key="2">
    <citation type="journal article" date="2015" name="Data Brief">
        <title>Shoot transcriptome of the giant reed, Arundo donax.</title>
        <authorList>
            <person name="Barrero R.A."/>
            <person name="Guerrero F.D."/>
            <person name="Moolhuijzen P."/>
            <person name="Goolsby J.A."/>
            <person name="Tidwell J."/>
            <person name="Bellgard S.E."/>
            <person name="Bellgard M.I."/>
        </authorList>
    </citation>
    <scope>NUCLEOTIDE SEQUENCE</scope>
    <source>
        <tissue evidence="1">Shoot tissue taken approximately 20 cm above the soil surface</tissue>
    </source>
</reference>
<dbReference type="AlphaFoldDB" id="A0A0A9FCT1"/>
<proteinExistence type="predicted"/>
<sequence length="90" mass="10379">MAAACPFASTMSKLCKVYNCGRNIAKKSNRRKACKLYLNCRQSWQKSKTILTKKFDVKSKKHEPVLKKEELIFRCSNCETKIKFGIRTDG</sequence>
<accession>A0A0A9FCT1</accession>
<dbReference type="EMBL" id="GBRH01189940">
    <property type="protein sequence ID" value="JAE07956.1"/>
    <property type="molecule type" value="Transcribed_RNA"/>
</dbReference>
<protein>
    <submittedName>
        <fullName evidence="1">Uncharacterized protein</fullName>
    </submittedName>
</protein>